<dbReference type="InterPro" id="IPR046342">
    <property type="entry name" value="CBS_dom_sf"/>
</dbReference>
<dbReference type="EMBL" id="BQFW01000010">
    <property type="protein sequence ID" value="GJJ75348.1"/>
    <property type="molecule type" value="Genomic_DNA"/>
</dbReference>
<evidence type="ECO:0000256" key="1">
    <source>
        <dbReference type="ARBA" id="ARBA00022737"/>
    </source>
</evidence>
<feature type="domain" description="CBS" evidence="4">
    <location>
        <begin position="196"/>
        <end position="252"/>
    </location>
</feature>
<evidence type="ECO:0000313" key="5">
    <source>
        <dbReference type="EMBL" id="GJJ75348.1"/>
    </source>
</evidence>
<reference evidence="5" key="2">
    <citation type="journal article" date="2022" name="Microbiol. Resour. Announc.">
        <title>Whole-Genome Sequence of Entomortierella parvispora E1425, a Mucoromycotan Fungus Associated with Burkholderiaceae-Related Endosymbiotic Bacteria.</title>
        <authorList>
            <person name="Herlambang A."/>
            <person name="Guo Y."/>
            <person name="Takashima Y."/>
            <person name="Narisawa K."/>
            <person name="Ohta H."/>
            <person name="Nishizawa T."/>
        </authorList>
    </citation>
    <scope>NUCLEOTIDE SEQUENCE</scope>
    <source>
        <strain evidence="5">E1425</strain>
    </source>
</reference>
<dbReference type="SMART" id="SM00116">
    <property type="entry name" value="CBS"/>
    <property type="match status" value="4"/>
</dbReference>
<dbReference type="PANTHER" id="PTHR13780:SF36">
    <property type="entry name" value="CBS DOMAIN-CONTAINING PROTEIN"/>
    <property type="match status" value="1"/>
</dbReference>
<evidence type="ECO:0000256" key="3">
    <source>
        <dbReference type="PROSITE-ProRule" id="PRU00703"/>
    </source>
</evidence>
<keyword evidence="2 3" id="KW-0129">CBS domain</keyword>
<evidence type="ECO:0000256" key="2">
    <source>
        <dbReference type="ARBA" id="ARBA00023122"/>
    </source>
</evidence>
<name>A0A9P3HFE7_9FUNG</name>
<comment type="caution">
    <text evidence="5">The sequence shown here is derived from an EMBL/GenBank/DDBJ whole genome shotgun (WGS) entry which is preliminary data.</text>
</comment>
<dbReference type="GO" id="GO:0042149">
    <property type="term" value="P:cellular response to glucose starvation"/>
    <property type="evidence" value="ECO:0007669"/>
    <property type="project" value="TreeGrafter"/>
</dbReference>
<dbReference type="OrthoDB" id="449052at2759"/>
<feature type="domain" description="CBS" evidence="4">
    <location>
        <begin position="275"/>
        <end position="332"/>
    </location>
</feature>
<dbReference type="InterPro" id="IPR000644">
    <property type="entry name" value="CBS_dom"/>
</dbReference>
<dbReference type="Proteomes" id="UP000827284">
    <property type="component" value="Unassembled WGS sequence"/>
</dbReference>
<dbReference type="CDD" id="cd02205">
    <property type="entry name" value="CBS_pair_SF"/>
    <property type="match status" value="3"/>
</dbReference>
<accession>A0A9P3HFE7</accession>
<organism evidence="5 6">
    <name type="scientific">Entomortierella parvispora</name>
    <dbReference type="NCBI Taxonomy" id="205924"/>
    <lineage>
        <taxon>Eukaryota</taxon>
        <taxon>Fungi</taxon>
        <taxon>Fungi incertae sedis</taxon>
        <taxon>Mucoromycota</taxon>
        <taxon>Mortierellomycotina</taxon>
        <taxon>Mortierellomycetes</taxon>
        <taxon>Mortierellales</taxon>
        <taxon>Mortierellaceae</taxon>
        <taxon>Entomortierella</taxon>
    </lineage>
</organism>
<sequence length="332" mass="36487">MSLPDSLNHHREGLTTSHHDWTMLQAKKLVEGQKPVQIDANTSIENACEILHMSGISCAPVYDASRKQYVGMFDYGDLMTYVLLALKKMDVPLEDQSMEMRDLIHKSRQHQQVPVKLASDLSGKDPFCAVLAETRLGAIVNDFGSGIHRVAVMNSNGELAGVLSQSSVLDFLMRHLSEFSHLQPVMQKTLPELGLVNSNVLSVNGDAQVLEALMAMSSNNVTSVAVLDDQGVLIGNISMADIQYIMKDLKASWLWLSCFQFVSKVRQSRGVETGEDQYPILDVNATATFGYALAKLQATKVHRLWVVNDNGLVAGVVSLTDVFKILSAHTDS</sequence>
<dbReference type="SUPFAM" id="SSF54631">
    <property type="entry name" value="CBS-domain pair"/>
    <property type="match status" value="2"/>
</dbReference>
<evidence type="ECO:0000313" key="6">
    <source>
        <dbReference type="Proteomes" id="UP000827284"/>
    </source>
</evidence>
<feature type="domain" description="CBS" evidence="4">
    <location>
        <begin position="29"/>
        <end position="91"/>
    </location>
</feature>
<keyword evidence="1" id="KW-0677">Repeat</keyword>
<dbReference type="Pfam" id="PF00571">
    <property type="entry name" value="CBS"/>
    <property type="match status" value="4"/>
</dbReference>
<proteinExistence type="predicted"/>
<protein>
    <submittedName>
        <fullName evidence="5">5'-AMP-activated protein kinase, regulatory gamma subunit</fullName>
    </submittedName>
</protein>
<dbReference type="Gene3D" id="3.10.580.10">
    <property type="entry name" value="CBS-domain"/>
    <property type="match status" value="2"/>
</dbReference>
<dbReference type="PANTHER" id="PTHR13780">
    <property type="entry name" value="AMP-ACTIVATED PROTEIN KINASE, GAMMA REGULATORY SUBUNIT"/>
    <property type="match status" value="1"/>
</dbReference>
<dbReference type="AlphaFoldDB" id="A0A9P3HFE7"/>
<keyword evidence="6" id="KW-1185">Reference proteome</keyword>
<evidence type="ECO:0000259" key="4">
    <source>
        <dbReference type="PROSITE" id="PS51371"/>
    </source>
</evidence>
<reference evidence="5" key="1">
    <citation type="submission" date="2021-11" db="EMBL/GenBank/DDBJ databases">
        <authorList>
            <person name="Herlambang A."/>
            <person name="Guo Y."/>
            <person name="Takashima Y."/>
            <person name="Nishizawa T."/>
        </authorList>
    </citation>
    <scope>NUCLEOTIDE SEQUENCE</scope>
    <source>
        <strain evidence="5">E1425</strain>
    </source>
</reference>
<dbReference type="GO" id="GO:0004865">
    <property type="term" value="F:protein serine/threonine phosphatase inhibitor activity"/>
    <property type="evidence" value="ECO:0007669"/>
    <property type="project" value="TreeGrafter"/>
</dbReference>
<gene>
    <name evidence="5" type="ORF">EMPS_07706</name>
</gene>
<dbReference type="PROSITE" id="PS51371">
    <property type="entry name" value="CBS"/>
    <property type="match status" value="3"/>
</dbReference>
<dbReference type="InterPro" id="IPR050511">
    <property type="entry name" value="AMPK_gamma/SDS23_families"/>
</dbReference>